<dbReference type="HOGENOM" id="CLU_991024_0_0_1"/>
<dbReference type="SUPFAM" id="SSF103657">
    <property type="entry name" value="BAR/IMD domain-like"/>
    <property type="match status" value="1"/>
</dbReference>
<evidence type="ECO:0000256" key="2">
    <source>
        <dbReference type="ARBA" id="ARBA00022490"/>
    </source>
</evidence>
<accession>M5BIA8</accession>
<name>M5BIA8_THACB</name>
<dbReference type="Proteomes" id="UP000012065">
    <property type="component" value="Unassembled WGS sequence"/>
</dbReference>
<dbReference type="PANTHER" id="PTHR23065">
    <property type="entry name" value="PROLINE-SERINE-THREONINE PHOSPHATASE INTERACTING PROTEIN 1"/>
    <property type="match status" value="1"/>
</dbReference>
<evidence type="ECO:0000313" key="5">
    <source>
        <dbReference type="EMBL" id="CCO26176.1"/>
    </source>
</evidence>
<evidence type="ECO:0008006" key="7">
    <source>
        <dbReference type="Google" id="ProtNLM"/>
    </source>
</evidence>
<comment type="subcellular location">
    <subcellularLocation>
        <location evidence="1">Cytoplasm</location>
    </subcellularLocation>
</comment>
<dbReference type="PANTHER" id="PTHR23065:SF7">
    <property type="entry name" value="NOSTRIN, ISOFORM H"/>
    <property type="match status" value="1"/>
</dbReference>
<evidence type="ECO:0000313" key="6">
    <source>
        <dbReference type="Proteomes" id="UP000012065"/>
    </source>
</evidence>
<dbReference type="GO" id="GO:0043226">
    <property type="term" value="C:organelle"/>
    <property type="evidence" value="ECO:0007669"/>
    <property type="project" value="UniProtKB-ARBA"/>
</dbReference>
<gene>
    <name evidence="5" type="ORF">BN14_00193</name>
</gene>
<dbReference type="AlphaFoldDB" id="M5BIA8"/>
<evidence type="ECO:0000256" key="4">
    <source>
        <dbReference type="SAM" id="MobiDB-lite"/>
    </source>
</evidence>
<keyword evidence="2" id="KW-0963">Cytoplasm</keyword>
<comment type="caution">
    <text evidence="5">The sequence shown here is derived from an EMBL/GenBank/DDBJ whole genome shotgun (WGS) entry which is preliminary data.</text>
</comment>
<dbReference type="Gene3D" id="1.20.1270.60">
    <property type="entry name" value="Arfaptin homology (AH) domain/BAR domain"/>
    <property type="match status" value="1"/>
</dbReference>
<organism evidence="5 6">
    <name type="scientific">Thanatephorus cucumeris (strain AG1-IB / isolate 7/3/14)</name>
    <name type="common">Lettuce bottom rot fungus</name>
    <name type="synonym">Rhizoctonia solani</name>
    <dbReference type="NCBI Taxonomy" id="1108050"/>
    <lineage>
        <taxon>Eukaryota</taxon>
        <taxon>Fungi</taxon>
        <taxon>Dikarya</taxon>
        <taxon>Basidiomycota</taxon>
        <taxon>Agaricomycotina</taxon>
        <taxon>Agaricomycetes</taxon>
        <taxon>Cantharellales</taxon>
        <taxon>Ceratobasidiaceae</taxon>
        <taxon>Rhizoctonia</taxon>
        <taxon>Rhizoctonia solani AG-1</taxon>
    </lineage>
</organism>
<feature type="compositionally biased region" description="Low complexity" evidence="4">
    <location>
        <begin position="213"/>
        <end position="229"/>
    </location>
</feature>
<sequence length="337" mass="37998">MSARPSLDNPQLDARNGPVPHFDRHLSVLKSGYLYFFSERIRIEGQYIEELKALYKRMKQQDSALEIGMEYSQARSAWREVRESLDREVQSRTAFCTAVNTDVIRPLRELRDTQERTRQRIHEDMKESQSAYTECAENQLPRAHKLYRRKCQEAEESRMAPAIPMPPNPHGSNNPSDNGRPLFSPSQEAFSPPPSYANLHSPEGGHAHPTPNAAAGTSSTGLVSTTSRGEGPDRARSPPPQVGPRAAIQDFTQQSKKGLNQLKSFLDGKRDAGGSLREGSERGNSALRNVRARREAEEADKDYRKVVYKLETLRRWRGNVIRAGFTVRGLELNFTAI</sequence>
<evidence type="ECO:0000256" key="3">
    <source>
        <dbReference type="ARBA" id="ARBA00022553"/>
    </source>
</evidence>
<reference evidence="5 6" key="1">
    <citation type="journal article" date="2013" name="J. Biotechnol.">
        <title>Establishment and interpretation of the genome sequence of the phytopathogenic fungus Rhizoctonia solani AG1-IB isolate 7/3/14.</title>
        <authorList>
            <person name="Wibberg D.W."/>
            <person name="Jelonek L.J."/>
            <person name="Rupp O.R."/>
            <person name="Hennig M.H."/>
            <person name="Eikmeyer F.E."/>
            <person name="Goesmann A.G."/>
            <person name="Hartmann A.H."/>
            <person name="Borriss R.B."/>
            <person name="Grosch R.G."/>
            <person name="Puehler A.P."/>
            <person name="Schlueter A.S."/>
        </authorList>
    </citation>
    <scope>NUCLEOTIDE SEQUENCE [LARGE SCALE GENOMIC DNA]</scope>
    <source>
        <strain evidence="6">AG1-IB / isolate 7/3/14</strain>
    </source>
</reference>
<dbReference type="EMBL" id="CAOJ01000227">
    <property type="protein sequence ID" value="CCO26176.1"/>
    <property type="molecule type" value="Genomic_DNA"/>
</dbReference>
<feature type="region of interest" description="Disordered" evidence="4">
    <location>
        <begin position="266"/>
        <end position="288"/>
    </location>
</feature>
<dbReference type="GO" id="GO:0005886">
    <property type="term" value="C:plasma membrane"/>
    <property type="evidence" value="ECO:0007669"/>
    <property type="project" value="TreeGrafter"/>
</dbReference>
<proteinExistence type="predicted"/>
<protein>
    <recommendedName>
        <fullName evidence="7">FCH domain-containing protein</fullName>
    </recommendedName>
</protein>
<feature type="region of interest" description="Disordered" evidence="4">
    <location>
        <begin position="151"/>
        <end position="245"/>
    </location>
</feature>
<evidence type="ECO:0000256" key="1">
    <source>
        <dbReference type="ARBA" id="ARBA00004496"/>
    </source>
</evidence>
<dbReference type="InterPro" id="IPR027267">
    <property type="entry name" value="AH/BAR_dom_sf"/>
</dbReference>
<dbReference type="GO" id="GO:0005737">
    <property type="term" value="C:cytoplasm"/>
    <property type="evidence" value="ECO:0007669"/>
    <property type="project" value="TreeGrafter"/>
</dbReference>
<keyword evidence="3" id="KW-0597">Phosphoprotein</keyword>